<sequence length="100" mass="11982">MIIKDKVIEFFCIIDEFDKNLNVELSKNLCLPSYNSNGKRCRNRKGRLSESEIMTILVCYHFGTYRNFKEYYQNCIRGRLRHEFPAAVSYNRFVELMLLL</sequence>
<keyword evidence="2" id="KW-1185">Reference proteome</keyword>
<evidence type="ECO:0000313" key="2">
    <source>
        <dbReference type="Proteomes" id="UP000005697"/>
    </source>
</evidence>
<dbReference type="STRING" id="888743.HMPREF9141_2488"/>
<proteinExistence type="predicted"/>
<reference evidence="1 2" key="1">
    <citation type="submission" date="2011-01" db="EMBL/GenBank/DDBJ databases">
        <authorList>
            <person name="Muzny D."/>
            <person name="Qin X."/>
            <person name="Deng J."/>
            <person name="Jiang H."/>
            <person name="Liu Y."/>
            <person name="Qu J."/>
            <person name="Song X.-Z."/>
            <person name="Zhang L."/>
            <person name="Thornton R."/>
            <person name="Coyle M."/>
            <person name="Francisco L."/>
            <person name="Jackson L."/>
            <person name="Javaid M."/>
            <person name="Korchina V."/>
            <person name="Kovar C."/>
            <person name="Mata R."/>
            <person name="Mathew T."/>
            <person name="Ngo R."/>
            <person name="Nguyen L."/>
            <person name="Nguyen N."/>
            <person name="Okwuonu G."/>
            <person name="Ongeri F."/>
            <person name="Pham C."/>
            <person name="Simmons D."/>
            <person name="Wilczek-Boney K."/>
            <person name="Hale W."/>
            <person name="Jakkamsetti A."/>
            <person name="Pham P."/>
            <person name="Ruth R."/>
            <person name="San Lucas F."/>
            <person name="Warren J."/>
            <person name="Zhang J."/>
            <person name="Zhao Z."/>
            <person name="Zhou C."/>
            <person name="Zhu D."/>
            <person name="Lee S."/>
            <person name="Bess C."/>
            <person name="Blankenburg K."/>
            <person name="Forbes L."/>
            <person name="Fu Q."/>
            <person name="Gubbala S."/>
            <person name="Hirani K."/>
            <person name="Jayaseelan J.C."/>
            <person name="Lara F."/>
            <person name="Munidasa M."/>
            <person name="Palculict T."/>
            <person name="Patil S."/>
            <person name="Pu L.-L."/>
            <person name="Saada N."/>
            <person name="Tang L."/>
            <person name="Weissenberger G."/>
            <person name="Zhu Y."/>
            <person name="Hemphill L."/>
            <person name="Shang Y."/>
            <person name="Youmans B."/>
            <person name="Ayvaz T."/>
            <person name="Ross M."/>
            <person name="Santibanez J."/>
            <person name="Aqrawi P."/>
            <person name="Gross S."/>
            <person name="Joshi V."/>
            <person name="Fowler G."/>
            <person name="Nazareth L."/>
            <person name="Reid J."/>
            <person name="Worley K."/>
            <person name="Petrosino J."/>
            <person name="Highlander S."/>
            <person name="Gibbs R."/>
        </authorList>
    </citation>
    <scope>NUCLEOTIDE SEQUENCE [LARGE SCALE GENOMIC DNA]</scope>
    <source>
        <strain evidence="1 2">DSM 16608</strain>
    </source>
</reference>
<protein>
    <submittedName>
        <fullName evidence="1">ISPg3, transposase</fullName>
    </submittedName>
</protein>
<dbReference type="eggNOG" id="COG3039">
    <property type="taxonomic scope" value="Bacteria"/>
</dbReference>
<dbReference type="EMBL" id="AEWX01000038">
    <property type="protein sequence ID" value="EGC18964.1"/>
    <property type="molecule type" value="Genomic_DNA"/>
</dbReference>
<comment type="caution">
    <text evidence="1">The sequence shown here is derived from an EMBL/GenBank/DDBJ whole genome shotgun (WGS) entry which is preliminary data.</text>
</comment>
<dbReference type="AlphaFoldDB" id="F0FA71"/>
<evidence type="ECO:0000313" key="1">
    <source>
        <dbReference type="EMBL" id="EGC18964.1"/>
    </source>
</evidence>
<name>F0FA71_9BACT</name>
<gene>
    <name evidence="1" type="ORF">HMPREF9141_2488</name>
</gene>
<dbReference type="HOGENOM" id="CLU_073308_8_1_10"/>
<organism evidence="1 2">
    <name type="scientific">Prevotella multiformis DSM 16608</name>
    <dbReference type="NCBI Taxonomy" id="888743"/>
    <lineage>
        <taxon>Bacteria</taxon>
        <taxon>Pseudomonadati</taxon>
        <taxon>Bacteroidota</taxon>
        <taxon>Bacteroidia</taxon>
        <taxon>Bacteroidales</taxon>
        <taxon>Prevotellaceae</taxon>
        <taxon>Prevotella</taxon>
    </lineage>
</organism>
<accession>F0FA71</accession>
<dbReference type="Proteomes" id="UP000005697">
    <property type="component" value="Unassembled WGS sequence"/>
</dbReference>